<organism evidence="2 3">
    <name type="scientific">Nocardioides daedukensis</name>
    <dbReference type="NCBI Taxonomy" id="634462"/>
    <lineage>
        <taxon>Bacteria</taxon>
        <taxon>Bacillati</taxon>
        <taxon>Actinomycetota</taxon>
        <taxon>Actinomycetes</taxon>
        <taxon>Propionibacteriales</taxon>
        <taxon>Nocardioidaceae</taxon>
        <taxon>Nocardioides</taxon>
    </lineage>
</organism>
<dbReference type="Proteomes" id="UP000540656">
    <property type="component" value="Unassembled WGS sequence"/>
</dbReference>
<proteinExistence type="predicted"/>
<name>A0A7Y9S0P1_9ACTN</name>
<evidence type="ECO:0000313" key="3">
    <source>
        <dbReference type="Proteomes" id="UP000540656"/>
    </source>
</evidence>
<keyword evidence="3" id="KW-1185">Reference proteome</keyword>
<feature type="transmembrane region" description="Helical" evidence="1">
    <location>
        <begin position="72"/>
        <end position="93"/>
    </location>
</feature>
<feature type="transmembrane region" description="Helical" evidence="1">
    <location>
        <begin position="39"/>
        <end position="60"/>
    </location>
</feature>
<protein>
    <submittedName>
        <fullName evidence="2">RsiW-degrading membrane proteinase PrsW (M82 family)</fullName>
    </submittedName>
</protein>
<feature type="transmembrane region" description="Helical" evidence="1">
    <location>
        <begin position="212"/>
        <end position="232"/>
    </location>
</feature>
<dbReference type="Pfam" id="PF13367">
    <property type="entry name" value="PrsW-protease"/>
    <property type="match status" value="1"/>
</dbReference>
<sequence>MPSRRHDSLVFTVVVSSIAALAAVPFAILMLLAGEGPSVVIASLFALLPVGPLVACYLWLDRYEPEPRSLLVTALAWGAFVATMLAILVQGLGGWFADLTDEQSLAIVAPITEEATKGLFLVLLVIWKRQEFDGVLDGIVYAGFVGIGFAFTENILYLSAAYNGTDGSAPGGLAGLGVLFVVRCLASPFAHPLFTAFIGIGLGLALSSRSTLVRVLSPVVGYLLAVGLHAAWNGSTLVADGVGFLVGYALVMVPTFVSMVIIAIWVRSKERTILTRALDDAALRGLIARDDVRHVVDLRARRQARAFAHRHGGRVAADTMRDYQQAAVELGYLHHRVLRGTAPKNYEERGQMFVERMHAIRPRIAFPVPMVAGGRHR</sequence>
<keyword evidence="1" id="KW-0472">Membrane</keyword>
<comment type="caution">
    <text evidence="2">The sequence shown here is derived from an EMBL/GenBank/DDBJ whole genome shotgun (WGS) entry which is preliminary data.</text>
</comment>
<feature type="transmembrane region" description="Helical" evidence="1">
    <location>
        <begin position="139"/>
        <end position="160"/>
    </location>
</feature>
<feature type="transmembrane region" description="Helical" evidence="1">
    <location>
        <begin position="9"/>
        <end position="33"/>
    </location>
</feature>
<dbReference type="EMBL" id="JACCAA010000001">
    <property type="protein sequence ID" value="NYG58322.1"/>
    <property type="molecule type" value="Genomic_DNA"/>
</dbReference>
<accession>A0A7Y9S0P1</accession>
<reference evidence="2 3" key="1">
    <citation type="submission" date="2020-07" db="EMBL/GenBank/DDBJ databases">
        <title>Sequencing the genomes of 1000 actinobacteria strains.</title>
        <authorList>
            <person name="Klenk H.-P."/>
        </authorList>
    </citation>
    <scope>NUCLEOTIDE SEQUENCE [LARGE SCALE GENOMIC DNA]</scope>
    <source>
        <strain evidence="2 3">DSM 23819</strain>
    </source>
</reference>
<feature type="transmembrane region" description="Helical" evidence="1">
    <location>
        <begin position="244"/>
        <end position="266"/>
    </location>
</feature>
<gene>
    <name evidence="2" type="ORF">BJ980_001245</name>
</gene>
<feature type="transmembrane region" description="Helical" evidence="1">
    <location>
        <begin position="180"/>
        <end position="205"/>
    </location>
</feature>
<dbReference type="GO" id="GO:0008233">
    <property type="term" value="F:peptidase activity"/>
    <property type="evidence" value="ECO:0007669"/>
    <property type="project" value="InterPro"/>
</dbReference>
<feature type="transmembrane region" description="Helical" evidence="1">
    <location>
        <begin position="105"/>
        <end position="127"/>
    </location>
</feature>
<evidence type="ECO:0000256" key="1">
    <source>
        <dbReference type="SAM" id="Phobius"/>
    </source>
</evidence>
<dbReference type="InterPro" id="IPR026898">
    <property type="entry name" value="PrsW"/>
</dbReference>
<keyword evidence="1" id="KW-0812">Transmembrane</keyword>
<dbReference type="PANTHER" id="PTHR36844">
    <property type="entry name" value="PROTEASE PRSW"/>
    <property type="match status" value="1"/>
</dbReference>
<dbReference type="AlphaFoldDB" id="A0A7Y9S0P1"/>
<dbReference type="PANTHER" id="PTHR36844:SF1">
    <property type="entry name" value="PROTEASE PRSW"/>
    <property type="match status" value="1"/>
</dbReference>
<dbReference type="RefSeq" id="WP_179501495.1">
    <property type="nucleotide sequence ID" value="NZ_JACCAA010000001.1"/>
</dbReference>
<evidence type="ECO:0000313" key="2">
    <source>
        <dbReference type="EMBL" id="NYG58322.1"/>
    </source>
</evidence>
<keyword evidence="1" id="KW-1133">Transmembrane helix</keyword>